<keyword evidence="3" id="KW-1185">Reference proteome</keyword>
<organism evidence="2 3">
    <name type="scientific">Ascobolus immersus RN42</name>
    <dbReference type="NCBI Taxonomy" id="1160509"/>
    <lineage>
        <taxon>Eukaryota</taxon>
        <taxon>Fungi</taxon>
        <taxon>Dikarya</taxon>
        <taxon>Ascomycota</taxon>
        <taxon>Pezizomycotina</taxon>
        <taxon>Pezizomycetes</taxon>
        <taxon>Pezizales</taxon>
        <taxon>Ascobolaceae</taxon>
        <taxon>Ascobolus</taxon>
    </lineage>
</organism>
<evidence type="ECO:0000313" key="2">
    <source>
        <dbReference type="EMBL" id="RPA84854.1"/>
    </source>
</evidence>
<reference evidence="2 3" key="1">
    <citation type="journal article" date="2018" name="Nat. Ecol. Evol.">
        <title>Pezizomycetes genomes reveal the molecular basis of ectomycorrhizal truffle lifestyle.</title>
        <authorList>
            <person name="Murat C."/>
            <person name="Payen T."/>
            <person name="Noel B."/>
            <person name="Kuo A."/>
            <person name="Morin E."/>
            <person name="Chen J."/>
            <person name="Kohler A."/>
            <person name="Krizsan K."/>
            <person name="Balestrini R."/>
            <person name="Da Silva C."/>
            <person name="Montanini B."/>
            <person name="Hainaut M."/>
            <person name="Levati E."/>
            <person name="Barry K.W."/>
            <person name="Belfiori B."/>
            <person name="Cichocki N."/>
            <person name="Clum A."/>
            <person name="Dockter R.B."/>
            <person name="Fauchery L."/>
            <person name="Guy J."/>
            <person name="Iotti M."/>
            <person name="Le Tacon F."/>
            <person name="Lindquist E.A."/>
            <person name="Lipzen A."/>
            <person name="Malagnac F."/>
            <person name="Mello A."/>
            <person name="Molinier V."/>
            <person name="Miyauchi S."/>
            <person name="Poulain J."/>
            <person name="Riccioni C."/>
            <person name="Rubini A."/>
            <person name="Sitrit Y."/>
            <person name="Splivallo R."/>
            <person name="Traeger S."/>
            <person name="Wang M."/>
            <person name="Zifcakova L."/>
            <person name="Wipf D."/>
            <person name="Zambonelli A."/>
            <person name="Paolocci F."/>
            <person name="Nowrousian M."/>
            <person name="Ottonello S."/>
            <person name="Baldrian P."/>
            <person name="Spatafora J.W."/>
            <person name="Henrissat B."/>
            <person name="Nagy L.G."/>
            <person name="Aury J.M."/>
            <person name="Wincker P."/>
            <person name="Grigoriev I.V."/>
            <person name="Bonfante P."/>
            <person name="Martin F.M."/>
        </authorList>
    </citation>
    <scope>NUCLEOTIDE SEQUENCE [LARGE SCALE GENOMIC DNA]</scope>
    <source>
        <strain evidence="2 3">RN42</strain>
    </source>
</reference>
<accession>A0A3N4ITB1</accession>
<feature type="region of interest" description="Disordered" evidence="1">
    <location>
        <begin position="117"/>
        <end position="150"/>
    </location>
</feature>
<sequence length="150" mass="16114">MGPQCATCAKRLTEAAKILHRDSVPMPLFGSSPVSIRAGVTNASVKKDGNTTHPDGSYPSAGGACPECRTVIAAAKEEDFNMDWLYSLPVGYHDPNTETLYASSSAKAQSFPTVRCSKPEAFQSSQAQRVDSPHERTSIMLELSPRTGRP</sequence>
<gene>
    <name evidence="2" type="ORF">BJ508DRAFT_303601</name>
</gene>
<evidence type="ECO:0000256" key="1">
    <source>
        <dbReference type="SAM" id="MobiDB-lite"/>
    </source>
</evidence>
<dbReference type="AlphaFoldDB" id="A0A3N4ITB1"/>
<name>A0A3N4ITB1_ASCIM</name>
<protein>
    <submittedName>
        <fullName evidence="2">Uncharacterized protein</fullName>
    </submittedName>
</protein>
<dbReference type="Proteomes" id="UP000275078">
    <property type="component" value="Unassembled WGS sequence"/>
</dbReference>
<evidence type="ECO:0000313" key="3">
    <source>
        <dbReference type="Proteomes" id="UP000275078"/>
    </source>
</evidence>
<proteinExistence type="predicted"/>
<feature type="region of interest" description="Disordered" evidence="1">
    <location>
        <begin position="42"/>
        <end position="61"/>
    </location>
</feature>
<dbReference type="EMBL" id="ML119657">
    <property type="protein sequence ID" value="RPA84854.1"/>
    <property type="molecule type" value="Genomic_DNA"/>
</dbReference>